<gene>
    <name evidence="1" type="ORF">ACFSVL_22840</name>
</gene>
<dbReference type="RefSeq" id="WP_378307321.1">
    <property type="nucleotide sequence ID" value="NZ_JBHUKS010000016.1"/>
</dbReference>
<evidence type="ECO:0000313" key="1">
    <source>
        <dbReference type="EMBL" id="MFD2470243.1"/>
    </source>
</evidence>
<organism evidence="1 2">
    <name type="scientific">Amycolatopsis silviterrae</name>
    <dbReference type="NCBI Taxonomy" id="1656914"/>
    <lineage>
        <taxon>Bacteria</taxon>
        <taxon>Bacillati</taxon>
        <taxon>Actinomycetota</taxon>
        <taxon>Actinomycetes</taxon>
        <taxon>Pseudonocardiales</taxon>
        <taxon>Pseudonocardiaceae</taxon>
        <taxon>Amycolatopsis</taxon>
    </lineage>
</organism>
<proteinExistence type="predicted"/>
<dbReference type="Proteomes" id="UP001597483">
    <property type="component" value="Unassembled WGS sequence"/>
</dbReference>
<name>A0ABW5HAQ2_9PSEU</name>
<comment type="caution">
    <text evidence="1">The sequence shown here is derived from an EMBL/GenBank/DDBJ whole genome shotgun (WGS) entry which is preliminary data.</text>
</comment>
<sequence>MAQKHVGKHRLGTPGLMHCVSYRQVSDALEEYRRTWFSALLVPAKHSLAGLRRRARAAALERAWVPAVSLERA</sequence>
<accession>A0ABW5HAQ2</accession>
<reference evidence="2" key="1">
    <citation type="journal article" date="2019" name="Int. J. Syst. Evol. Microbiol.">
        <title>The Global Catalogue of Microorganisms (GCM) 10K type strain sequencing project: providing services to taxonomists for standard genome sequencing and annotation.</title>
        <authorList>
            <consortium name="The Broad Institute Genomics Platform"/>
            <consortium name="The Broad Institute Genome Sequencing Center for Infectious Disease"/>
            <person name="Wu L."/>
            <person name="Ma J."/>
        </authorList>
    </citation>
    <scope>NUCLEOTIDE SEQUENCE [LARGE SCALE GENOMIC DNA]</scope>
    <source>
        <strain evidence="2">CGMCC 4.7641</strain>
    </source>
</reference>
<dbReference type="EMBL" id="JBHUKS010000016">
    <property type="protein sequence ID" value="MFD2470243.1"/>
    <property type="molecule type" value="Genomic_DNA"/>
</dbReference>
<keyword evidence="2" id="KW-1185">Reference proteome</keyword>
<protein>
    <submittedName>
        <fullName evidence="1">Uncharacterized protein</fullName>
    </submittedName>
</protein>
<evidence type="ECO:0000313" key="2">
    <source>
        <dbReference type="Proteomes" id="UP001597483"/>
    </source>
</evidence>